<reference evidence="1 2" key="1">
    <citation type="journal article" date="2014" name="G3 (Bethesda)">
        <title>Genome sequence of Candidatus Riesia pediculischaeffi, endosymbiont of chimpanzee lice, and genomic comparison of recently acquired endosymbionts from human and chimpanzee lice.</title>
        <authorList>
            <person name="Boyd B.M."/>
            <person name="Allen J.M."/>
            <person name="de Crecy-Lagard V."/>
            <person name="Reed D.L."/>
        </authorList>
    </citation>
    <scope>NUCLEOTIDE SEQUENCE [LARGE SCALE GENOMIC DNA]</scope>
    <source>
        <strain evidence="1 2">PTSU</strain>
    </source>
</reference>
<protein>
    <submittedName>
        <fullName evidence="1">Uncharacterized protein</fullName>
    </submittedName>
</protein>
<dbReference type="EMBL" id="AWXV01000004">
    <property type="protein sequence ID" value="KIE63790.1"/>
    <property type="molecule type" value="Genomic_DNA"/>
</dbReference>
<gene>
    <name evidence="1" type="ORF">P689_122272</name>
</gene>
<name>A0A0C1VJ07_9ENTR</name>
<accession>A0A0C1VJ07</accession>
<evidence type="ECO:0000313" key="2">
    <source>
        <dbReference type="Proteomes" id="UP000054529"/>
    </source>
</evidence>
<dbReference type="AlphaFoldDB" id="A0A0C1VJ07"/>
<comment type="caution">
    <text evidence="1">The sequence shown here is derived from an EMBL/GenBank/DDBJ whole genome shotgun (WGS) entry which is preliminary data.</text>
</comment>
<dbReference type="HOGENOM" id="CLU_3326108_0_0_6"/>
<proteinExistence type="predicted"/>
<dbReference type="Proteomes" id="UP000054529">
    <property type="component" value="Unassembled WGS sequence"/>
</dbReference>
<sequence>MFDPIFAKYCLECFLKIIYMKILTDNDCDEIFSILETS</sequence>
<evidence type="ECO:0000313" key="1">
    <source>
        <dbReference type="EMBL" id="KIE63790.1"/>
    </source>
</evidence>
<organism evidence="1 2">
    <name type="scientific">Candidatus Riesia pediculischaeffi PTSU</name>
    <dbReference type="NCBI Taxonomy" id="1401651"/>
    <lineage>
        <taxon>Bacteria</taxon>
        <taxon>Pseudomonadati</taxon>
        <taxon>Pseudomonadota</taxon>
        <taxon>Gammaproteobacteria</taxon>
        <taxon>Enterobacterales</taxon>
        <taxon>Enterobacteriaceae</taxon>
        <taxon>Candidatus Riesia</taxon>
    </lineage>
</organism>